<keyword evidence="2" id="KW-1185">Reference proteome</keyword>
<comment type="caution">
    <text evidence="1">The sequence shown here is derived from an EMBL/GenBank/DDBJ whole genome shotgun (WGS) entry which is preliminary data.</text>
</comment>
<dbReference type="Proteomes" id="UP001150581">
    <property type="component" value="Unassembled WGS sequence"/>
</dbReference>
<dbReference type="EMBL" id="JANBPG010000359">
    <property type="protein sequence ID" value="KAJ1897175.1"/>
    <property type="molecule type" value="Genomic_DNA"/>
</dbReference>
<gene>
    <name evidence="1" type="ORF">LPJ66_003534</name>
</gene>
<name>A0ACC1IM16_9FUNG</name>
<evidence type="ECO:0000313" key="2">
    <source>
        <dbReference type="Proteomes" id="UP001150581"/>
    </source>
</evidence>
<sequence>MGNHLSFTITESELARQKASEDIGPTLEPRGTPDAIMIIVIALVYVIDFIATIYVLENPIIMACVTVANIIWLVGDLQANGHVPLANTPMAKCMVFGVWLRFLLGVCAVFSLVSLRTYGLYRVFRRNPPYHTLGLYLPFAIYCLCSIFFGIISLVLQPTQTAKFNPQLDLCNYNADYLIGILLFLWVTVAIGVILQWKIRNIKSSFNESRETLIANIIVFIVLMFATVMRYALPIYPLKISLRIINTCLNHLVRNSVWWFIMGVPLYKCLFDRERYLNQWIFKLRKDGLQKEYNVVLDSTATSSHGAARSHKMQGSLLRTNSVASKGAGHFTR</sequence>
<proteinExistence type="predicted"/>
<organism evidence="1 2">
    <name type="scientific">Kickxella alabastrina</name>
    <dbReference type="NCBI Taxonomy" id="61397"/>
    <lineage>
        <taxon>Eukaryota</taxon>
        <taxon>Fungi</taxon>
        <taxon>Fungi incertae sedis</taxon>
        <taxon>Zoopagomycota</taxon>
        <taxon>Kickxellomycotina</taxon>
        <taxon>Kickxellomycetes</taxon>
        <taxon>Kickxellales</taxon>
        <taxon>Kickxellaceae</taxon>
        <taxon>Kickxella</taxon>
    </lineage>
</organism>
<evidence type="ECO:0000313" key="1">
    <source>
        <dbReference type="EMBL" id="KAJ1897175.1"/>
    </source>
</evidence>
<accession>A0ACC1IM16</accession>
<reference evidence="1" key="1">
    <citation type="submission" date="2022-07" db="EMBL/GenBank/DDBJ databases">
        <title>Phylogenomic reconstructions and comparative analyses of Kickxellomycotina fungi.</title>
        <authorList>
            <person name="Reynolds N.K."/>
            <person name="Stajich J.E."/>
            <person name="Barry K."/>
            <person name="Grigoriev I.V."/>
            <person name="Crous P."/>
            <person name="Smith M.E."/>
        </authorList>
    </citation>
    <scope>NUCLEOTIDE SEQUENCE</scope>
    <source>
        <strain evidence="1">Benny 63K</strain>
    </source>
</reference>
<protein>
    <submittedName>
        <fullName evidence="1">Uncharacterized protein</fullName>
    </submittedName>
</protein>